<feature type="transmembrane region" description="Helical" evidence="11">
    <location>
        <begin position="186"/>
        <end position="204"/>
    </location>
</feature>
<organism evidence="13 14">
    <name type="scientific">Leishmania enriettii</name>
    <dbReference type="NCBI Taxonomy" id="5663"/>
    <lineage>
        <taxon>Eukaryota</taxon>
        <taxon>Discoba</taxon>
        <taxon>Euglenozoa</taxon>
        <taxon>Kinetoplastea</taxon>
        <taxon>Metakinetoplastina</taxon>
        <taxon>Trypanosomatida</taxon>
        <taxon>Trypanosomatidae</taxon>
        <taxon>Leishmaniinae</taxon>
        <taxon>Leishmania</taxon>
    </lineage>
</organism>
<keyword evidence="9" id="KW-0408">Iron</keyword>
<evidence type="ECO:0000256" key="6">
    <source>
        <dbReference type="ARBA" id="ARBA00022723"/>
    </source>
</evidence>
<feature type="transmembrane region" description="Helical" evidence="11">
    <location>
        <begin position="113"/>
        <end position="132"/>
    </location>
</feature>
<name>A0A836GGF9_LEIEN</name>
<accession>A0A836GGF9</accession>
<evidence type="ECO:0000256" key="11">
    <source>
        <dbReference type="SAM" id="Phobius"/>
    </source>
</evidence>
<keyword evidence="6" id="KW-0479">Metal-binding</keyword>
<reference evidence="13 14" key="1">
    <citation type="submission" date="2021-02" db="EMBL/GenBank/DDBJ databases">
        <title>Leishmania (Mundinia) enrietti genome sequencing and assembly.</title>
        <authorList>
            <person name="Almutairi H."/>
            <person name="Gatherer D."/>
        </authorList>
    </citation>
    <scope>NUCLEOTIDE SEQUENCE [LARGE SCALE GENOMIC DNA]</scope>
    <source>
        <strain evidence="13">CUR178</strain>
    </source>
</reference>
<evidence type="ECO:0000313" key="14">
    <source>
        <dbReference type="Proteomes" id="UP000674179"/>
    </source>
</evidence>
<keyword evidence="14" id="KW-1185">Reference proteome</keyword>
<comment type="cofactor">
    <cofactor evidence="1">
        <name>heme b</name>
        <dbReference type="ChEBI" id="CHEBI:60344"/>
    </cofactor>
</comment>
<dbReference type="Pfam" id="PF03188">
    <property type="entry name" value="Cytochrom_B561"/>
    <property type="match status" value="1"/>
</dbReference>
<dbReference type="GO" id="GO:0140575">
    <property type="term" value="F:transmembrane monodehydroascorbate reductase activity"/>
    <property type="evidence" value="ECO:0007669"/>
    <property type="project" value="InterPro"/>
</dbReference>
<evidence type="ECO:0000256" key="2">
    <source>
        <dbReference type="ARBA" id="ARBA00004141"/>
    </source>
</evidence>
<evidence type="ECO:0000256" key="1">
    <source>
        <dbReference type="ARBA" id="ARBA00001970"/>
    </source>
</evidence>
<dbReference type="GO" id="GO:0046872">
    <property type="term" value="F:metal ion binding"/>
    <property type="evidence" value="ECO:0007669"/>
    <property type="project" value="UniProtKB-KW"/>
</dbReference>
<comment type="subcellular location">
    <subcellularLocation>
        <location evidence="2">Membrane</location>
        <topology evidence="2">Multi-pass membrane protein</topology>
    </subcellularLocation>
</comment>
<keyword evidence="3" id="KW-0813">Transport</keyword>
<feature type="transmembrane region" description="Helical" evidence="11">
    <location>
        <begin position="144"/>
        <end position="166"/>
    </location>
</feature>
<feature type="domain" description="Cytochrome b561" evidence="12">
    <location>
        <begin position="57"/>
        <end position="203"/>
    </location>
</feature>
<dbReference type="PANTHER" id="PTHR15422">
    <property type="entry name" value="OS05G0565100 PROTEIN"/>
    <property type="match status" value="1"/>
</dbReference>
<dbReference type="Gene3D" id="1.20.120.1770">
    <property type="match status" value="1"/>
</dbReference>
<keyword evidence="8 11" id="KW-1133">Transmembrane helix</keyword>
<keyword evidence="7" id="KW-0249">Electron transport</keyword>
<evidence type="ECO:0000256" key="3">
    <source>
        <dbReference type="ARBA" id="ARBA00022448"/>
    </source>
</evidence>
<evidence type="ECO:0000256" key="4">
    <source>
        <dbReference type="ARBA" id="ARBA00022617"/>
    </source>
</evidence>
<feature type="transmembrane region" description="Helical" evidence="11">
    <location>
        <begin position="216"/>
        <end position="235"/>
    </location>
</feature>
<sequence>MTTTLNDEAPLPSIDSIPFSWAEWKSRCRRLAAISIIIPVSMQIFHKSGTYTDIFQYHPICMLQAFVMVMPDVVSSIKRLRQARRRSPCRTSGVALLRDDHLPRSEIIMRHQLASFVMEFAAAGGFAAVEYSKIKNNYPHLKSLHGIVGALCGVTIVCQMVLGSTLRYVLAPADPRRIIVRTAHKYASVMIAVTAMMAMVGGFLDTEYAEKVIPSSLMRTLIASASVATTLVGFFI</sequence>
<evidence type="ECO:0000259" key="12">
    <source>
        <dbReference type="SMART" id="SM00665"/>
    </source>
</evidence>
<proteinExistence type="predicted"/>
<evidence type="ECO:0000256" key="10">
    <source>
        <dbReference type="ARBA" id="ARBA00023136"/>
    </source>
</evidence>
<keyword evidence="5 11" id="KW-0812">Transmembrane</keyword>
<dbReference type="GeneID" id="94170355"/>
<comment type="caution">
    <text evidence="13">The sequence shown here is derived from an EMBL/GenBank/DDBJ whole genome shotgun (WGS) entry which is preliminary data.</text>
</comment>
<gene>
    <name evidence="13" type="ORF">CUR178_03108</name>
</gene>
<dbReference type="RefSeq" id="XP_067690948.1">
    <property type="nucleotide sequence ID" value="XM_067834845.1"/>
</dbReference>
<dbReference type="AlphaFoldDB" id="A0A836GGF9"/>
<dbReference type="PANTHER" id="PTHR15422:SF45">
    <property type="entry name" value="CYTOCHROME B561 DOMAIN-CONTAINING PROTEIN"/>
    <property type="match status" value="1"/>
</dbReference>
<dbReference type="EMBL" id="JAFHKP010000030">
    <property type="protein sequence ID" value="KAG5473189.1"/>
    <property type="molecule type" value="Genomic_DNA"/>
</dbReference>
<evidence type="ECO:0000256" key="9">
    <source>
        <dbReference type="ARBA" id="ARBA00023004"/>
    </source>
</evidence>
<dbReference type="GO" id="GO:0016020">
    <property type="term" value="C:membrane"/>
    <property type="evidence" value="ECO:0007669"/>
    <property type="project" value="UniProtKB-SubCell"/>
</dbReference>
<feature type="transmembrane region" description="Helical" evidence="11">
    <location>
        <begin position="57"/>
        <end position="77"/>
    </location>
</feature>
<protein>
    <recommendedName>
        <fullName evidence="12">Cytochrome b561 domain-containing protein</fullName>
    </recommendedName>
</protein>
<dbReference type="InterPro" id="IPR006593">
    <property type="entry name" value="Cyt_b561/ferric_Rdtase_TM"/>
</dbReference>
<keyword evidence="4" id="KW-0349">Heme</keyword>
<dbReference type="OrthoDB" id="261545at2759"/>
<keyword evidence="10 11" id="KW-0472">Membrane</keyword>
<dbReference type="Proteomes" id="UP000674179">
    <property type="component" value="Chromosome 30"/>
</dbReference>
<evidence type="ECO:0000256" key="7">
    <source>
        <dbReference type="ARBA" id="ARBA00022982"/>
    </source>
</evidence>
<dbReference type="KEGG" id="lenr:94170355"/>
<evidence type="ECO:0000313" key="13">
    <source>
        <dbReference type="EMBL" id="KAG5473189.1"/>
    </source>
</evidence>
<evidence type="ECO:0000256" key="8">
    <source>
        <dbReference type="ARBA" id="ARBA00022989"/>
    </source>
</evidence>
<dbReference type="InterPro" id="IPR045150">
    <property type="entry name" value="CYB561D1/2"/>
</dbReference>
<dbReference type="SMART" id="SM00665">
    <property type="entry name" value="B561"/>
    <property type="match status" value="1"/>
</dbReference>
<evidence type="ECO:0000256" key="5">
    <source>
        <dbReference type="ARBA" id="ARBA00022692"/>
    </source>
</evidence>